<protein>
    <recommendedName>
        <fullName evidence="3">Cytosylglucuronic acid synthase</fullName>
    </recommendedName>
</protein>
<evidence type="ECO:0008006" key="3">
    <source>
        <dbReference type="Google" id="ProtNLM"/>
    </source>
</evidence>
<evidence type="ECO:0000313" key="2">
    <source>
        <dbReference type="Proteomes" id="UP001610990"/>
    </source>
</evidence>
<keyword evidence="2" id="KW-1185">Reference proteome</keyword>
<dbReference type="EMBL" id="JBIRGH010000034">
    <property type="protein sequence ID" value="MFH8589594.1"/>
    <property type="molecule type" value="Genomic_DNA"/>
</dbReference>
<accession>A0ABW7RNC8</accession>
<name>A0ABW7RNC8_9ACTN</name>
<proteinExistence type="predicted"/>
<reference evidence="1 2" key="1">
    <citation type="submission" date="2024-10" db="EMBL/GenBank/DDBJ databases">
        <title>The Natural Products Discovery Center: Release of the First 8490 Sequenced Strains for Exploring Actinobacteria Biosynthetic Diversity.</title>
        <authorList>
            <person name="Kalkreuter E."/>
            <person name="Kautsar S.A."/>
            <person name="Yang D."/>
            <person name="Bader C.D."/>
            <person name="Teijaro C.N."/>
            <person name="Fluegel L."/>
            <person name="Davis C.M."/>
            <person name="Simpson J.R."/>
            <person name="Lauterbach L."/>
            <person name="Steele A.D."/>
            <person name="Gui C."/>
            <person name="Meng S."/>
            <person name="Li G."/>
            <person name="Viehrig K."/>
            <person name="Ye F."/>
            <person name="Su P."/>
            <person name="Kiefer A.F."/>
            <person name="Nichols A."/>
            <person name="Cepeda A.J."/>
            <person name="Yan W."/>
            <person name="Fan B."/>
            <person name="Jiang Y."/>
            <person name="Adhikari A."/>
            <person name="Zheng C.-J."/>
            <person name="Schuster L."/>
            <person name="Cowan T.M."/>
            <person name="Smanski M.J."/>
            <person name="Chevrette M.G."/>
            <person name="De Carvalho L.P.S."/>
            <person name="Shen B."/>
        </authorList>
    </citation>
    <scope>NUCLEOTIDE SEQUENCE [LARGE SCALE GENOMIC DNA]</scope>
    <source>
        <strain evidence="1 2">NPDC018013</strain>
    </source>
</reference>
<organism evidence="1 2">
    <name type="scientific">Streptomyces celluloflavus</name>
    <dbReference type="NCBI Taxonomy" id="58344"/>
    <lineage>
        <taxon>Bacteria</taxon>
        <taxon>Bacillati</taxon>
        <taxon>Actinomycetota</taxon>
        <taxon>Actinomycetes</taxon>
        <taxon>Kitasatosporales</taxon>
        <taxon>Streptomycetaceae</taxon>
        <taxon>Streptomyces</taxon>
    </lineage>
</organism>
<dbReference type="RefSeq" id="WP_397676598.1">
    <property type="nucleotide sequence ID" value="NZ_JBIRGH010000034.1"/>
</dbReference>
<dbReference type="SUPFAM" id="SSF53756">
    <property type="entry name" value="UDP-Glycosyltransferase/glycogen phosphorylase"/>
    <property type="match status" value="1"/>
</dbReference>
<evidence type="ECO:0000313" key="1">
    <source>
        <dbReference type="EMBL" id="MFH8589594.1"/>
    </source>
</evidence>
<gene>
    <name evidence="1" type="ORF">ACH4GP_35350</name>
</gene>
<sequence length="392" mass="41139">MTLPAPTADGRSRVAVVATPFGFGPASKAYSIGQVLARHHGLDVAYYGTDSALDFFTAQPGIHVRPLDDPYPGQGPPALRSADAVVNVLAPELIGTGELAARTYYVDSLGFMWGAADVPPDSPLHQVRAYLAQDLFGSAAHLARLGLRGVIPVSGIVAPPPAIPTPAAPTEGAGVRVPDRTRVLVQLGGLGNPAGHTSGRVYLALVERLLAAVRNDSVEMNVAMNHANGAFTLHAGMPVRQLSAADFRTALGHCDVVLSSPGMTTLVEASQAGRPYVPLPPQNWSQVLICRHLAGRSEQSLWPFLRGPYDHIAEAAPEAEKAVAVQEINRRLGRDDGYLTRYAQLARHAVGNPRTPDVGAPFGGAHEVAAVVAADLAGRRSADELTTEATAS</sequence>
<dbReference type="Proteomes" id="UP001610990">
    <property type="component" value="Unassembled WGS sequence"/>
</dbReference>
<comment type="caution">
    <text evidence="1">The sequence shown here is derived from an EMBL/GenBank/DDBJ whole genome shotgun (WGS) entry which is preliminary data.</text>
</comment>
<dbReference type="Gene3D" id="3.40.50.2000">
    <property type="entry name" value="Glycogen Phosphorylase B"/>
    <property type="match status" value="1"/>
</dbReference>